<dbReference type="InterPro" id="IPR046342">
    <property type="entry name" value="CBS_dom_sf"/>
</dbReference>
<feature type="domain" description="CBS" evidence="2">
    <location>
        <begin position="40"/>
        <end position="101"/>
    </location>
</feature>
<dbReference type="PROSITE" id="PS51371">
    <property type="entry name" value="CBS"/>
    <property type="match status" value="2"/>
</dbReference>
<gene>
    <name evidence="3" type="ORF">Thini_4253</name>
</gene>
<dbReference type="InterPro" id="IPR000644">
    <property type="entry name" value="CBS_dom"/>
</dbReference>
<feature type="domain" description="CBS" evidence="2">
    <location>
        <begin position="115"/>
        <end position="181"/>
    </location>
</feature>
<dbReference type="Proteomes" id="UP000005317">
    <property type="component" value="Unassembled WGS sequence"/>
</dbReference>
<dbReference type="EMBL" id="JH651384">
    <property type="protein sequence ID" value="EIJ36738.1"/>
    <property type="molecule type" value="Genomic_DNA"/>
</dbReference>
<dbReference type="Gene3D" id="3.10.580.10">
    <property type="entry name" value="CBS-domain"/>
    <property type="match status" value="1"/>
</dbReference>
<organism evidence="3 4">
    <name type="scientific">Thiothrix nivea (strain ATCC 35100 / DSM 5205 / JP2)</name>
    <dbReference type="NCBI Taxonomy" id="870187"/>
    <lineage>
        <taxon>Bacteria</taxon>
        <taxon>Pseudomonadati</taxon>
        <taxon>Pseudomonadota</taxon>
        <taxon>Gammaproteobacteria</taxon>
        <taxon>Thiotrichales</taxon>
        <taxon>Thiotrichaceae</taxon>
        <taxon>Thiothrix</taxon>
    </lineage>
</organism>
<name>A0A656HII8_THINJ</name>
<keyword evidence="1" id="KW-0129">CBS domain</keyword>
<evidence type="ECO:0000256" key="1">
    <source>
        <dbReference type="PROSITE-ProRule" id="PRU00703"/>
    </source>
</evidence>
<reference evidence="4" key="1">
    <citation type="journal article" date="2011" name="Stand. Genomic Sci.">
        <title>Genome sequence of the filamentous, gliding Thiothrix nivea neotype strain (JP2(T)).</title>
        <authorList>
            <person name="Lapidus A."/>
            <person name="Nolan M."/>
            <person name="Lucas S."/>
            <person name="Glavina Del Rio T."/>
            <person name="Tice H."/>
            <person name="Cheng J.F."/>
            <person name="Tapia R."/>
            <person name="Han C."/>
            <person name="Goodwin L."/>
            <person name="Pitluck S."/>
            <person name="Liolios K."/>
            <person name="Pagani I."/>
            <person name="Ivanova N."/>
            <person name="Huntemann M."/>
            <person name="Mavromatis K."/>
            <person name="Mikhailova N."/>
            <person name="Pati A."/>
            <person name="Chen A."/>
            <person name="Palaniappan K."/>
            <person name="Land M."/>
            <person name="Brambilla E.M."/>
            <person name="Rohde M."/>
            <person name="Abt B."/>
            <person name="Verbarg S."/>
            <person name="Goker M."/>
            <person name="Bristow J."/>
            <person name="Eisen J.A."/>
            <person name="Markowitz V."/>
            <person name="Hugenholtz P."/>
            <person name="Kyrpides N.C."/>
            <person name="Klenk H.P."/>
            <person name="Woyke T."/>
        </authorList>
    </citation>
    <scope>NUCLEOTIDE SEQUENCE [LARGE SCALE GENOMIC DNA]</scope>
    <source>
        <strain evidence="4">ATCC 35100 / DSM 5205 / JP2</strain>
    </source>
</reference>
<dbReference type="SMART" id="SM00116">
    <property type="entry name" value="CBS"/>
    <property type="match status" value="1"/>
</dbReference>
<sequence length="195" mass="21133">MTIEYGKLIPEPVPANVILICPDKTAEKAITKNAPAMSVMTDLNIVKPFFIPPGASIREINDKMIACGVRLLFVVDSHGKLLGLVTSNDIIGEKPMRYIATHGGSHGELSASQLMTPLAKLEAVPLEQIKRITVGQLLQAVQDSKRHHMLVLETVGNQPMVRGIISITQIGRQLGIEIAPTLRATSFAQLNQKLG</sequence>
<keyword evidence="4" id="KW-1185">Reference proteome</keyword>
<dbReference type="Pfam" id="PF00571">
    <property type="entry name" value="CBS"/>
    <property type="match status" value="1"/>
</dbReference>
<evidence type="ECO:0000313" key="3">
    <source>
        <dbReference type="EMBL" id="EIJ36738.1"/>
    </source>
</evidence>
<evidence type="ECO:0000313" key="4">
    <source>
        <dbReference type="Proteomes" id="UP000005317"/>
    </source>
</evidence>
<dbReference type="RefSeq" id="WP_002710606.1">
    <property type="nucleotide sequence ID" value="NZ_JH651384.1"/>
</dbReference>
<dbReference type="SUPFAM" id="SSF54631">
    <property type="entry name" value="CBS-domain pair"/>
    <property type="match status" value="1"/>
</dbReference>
<dbReference type="AlphaFoldDB" id="A0A656HII8"/>
<dbReference type="OrthoDB" id="5295117at2"/>
<proteinExistence type="predicted"/>
<evidence type="ECO:0000259" key="2">
    <source>
        <dbReference type="PROSITE" id="PS51371"/>
    </source>
</evidence>
<accession>A0A656HII8</accession>
<protein>
    <submittedName>
        <fullName evidence="3">CBS domain containing protein</fullName>
    </submittedName>
</protein>